<comment type="caution">
    <text evidence="2">The sequence shown here is derived from an EMBL/GenBank/DDBJ whole genome shotgun (WGS) entry which is preliminary data.</text>
</comment>
<protein>
    <recommendedName>
        <fullName evidence="1">DUF5642 domain-containing protein</fullName>
    </recommendedName>
</protein>
<dbReference type="AlphaFoldDB" id="A0A124DZY7"/>
<reference evidence="3" key="2">
    <citation type="submission" date="2016-02" db="EMBL/GenBank/DDBJ databases">
        <title>Draft genome sequence of five rapidly growing Mycobacterium species.</title>
        <authorList>
            <person name="Katahira K."/>
            <person name="Gotou Y."/>
            <person name="Iida K."/>
            <person name="Ogura Y."/>
            <person name="Hayashi T."/>
        </authorList>
    </citation>
    <scope>NUCLEOTIDE SEQUENCE [LARGE SCALE GENOMIC DNA]</scope>
    <source>
        <strain evidence="3">JCM15654</strain>
    </source>
</reference>
<evidence type="ECO:0000259" key="1">
    <source>
        <dbReference type="Pfam" id="PF18702"/>
    </source>
</evidence>
<gene>
    <name evidence="2" type="ORF">RMCB_2915</name>
</gene>
<name>A0A124DZY7_9MYCO</name>
<evidence type="ECO:0000313" key="2">
    <source>
        <dbReference type="EMBL" id="GAS88819.1"/>
    </source>
</evidence>
<organism evidence="2 3">
    <name type="scientific">Mycolicibacterium brisbanense</name>
    <dbReference type="NCBI Taxonomy" id="146020"/>
    <lineage>
        <taxon>Bacteria</taxon>
        <taxon>Bacillati</taxon>
        <taxon>Actinomycetota</taxon>
        <taxon>Actinomycetes</taxon>
        <taxon>Mycobacteriales</taxon>
        <taxon>Mycobacteriaceae</taxon>
        <taxon>Mycolicibacterium</taxon>
    </lineage>
</organism>
<accession>A0A124DZY7</accession>
<evidence type="ECO:0000313" key="3">
    <source>
        <dbReference type="Proteomes" id="UP000069620"/>
    </source>
</evidence>
<dbReference type="InterPro" id="IPR041313">
    <property type="entry name" value="DUF5642"/>
</dbReference>
<dbReference type="Proteomes" id="UP000069620">
    <property type="component" value="Unassembled WGS sequence"/>
</dbReference>
<proteinExistence type="predicted"/>
<dbReference type="EMBL" id="BCSX01000024">
    <property type="protein sequence ID" value="GAS88819.1"/>
    <property type="molecule type" value="Genomic_DNA"/>
</dbReference>
<keyword evidence="3" id="KW-1185">Reference proteome</keyword>
<feature type="domain" description="DUF5642" evidence="1">
    <location>
        <begin position="2"/>
        <end position="173"/>
    </location>
</feature>
<sequence>MRQALPPGYDVAPIDKRITPIALWGFGSQWTADPPQCSDWAAPAVDPATARGWSGSGPGGIVYAVVARTTAEPDLTLGEQCAQWSLRGGHSTGTVMAVAAPAIPDAITTGMTTVISTVVEGGNETRSHADTFTADLGEFHCFVTIVTDPGSPVPPLGPEYAADLLVKTVSAIRS</sequence>
<dbReference type="Pfam" id="PF18702">
    <property type="entry name" value="DUF5642"/>
    <property type="match status" value="1"/>
</dbReference>
<dbReference type="STRING" id="146020.RMCB_2915"/>
<reference evidence="3" key="1">
    <citation type="journal article" date="2016" name="Genome Announc.">
        <title>Draft Genome Sequences of Five Rapidly Growing Mycobacterium Species, M. thermoresistibile, M. fortuitum subsp. acetamidolyticum, M. canariasense, M. brisbanense, and M. novocastrense.</title>
        <authorList>
            <person name="Katahira K."/>
            <person name="Ogura Y."/>
            <person name="Gotoh Y."/>
            <person name="Hayashi T."/>
        </authorList>
    </citation>
    <scope>NUCLEOTIDE SEQUENCE [LARGE SCALE GENOMIC DNA]</scope>
    <source>
        <strain evidence="3">JCM15654</strain>
    </source>
</reference>